<name>A0A8J5SG49_ZIZPA</name>
<reference evidence="2" key="1">
    <citation type="journal article" date="2021" name="bioRxiv">
        <title>Whole Genome Assembly and Annotation of Northern Wild Rice, Zizania palustris L., Supports a Whole Genome Duplication in the Zizania Genus.</title>
        <authorList>
            <person name="Haas M."/>
            <person name="Kono T."/>
            <person name="Macchietto M."/>
            <person name="Millas R."/>
            <person name="McGilp L."/>
            <person name="Shao M."/>
            <person name="Duquette J."/>
            <person name="Hirsch C.N."/>
            <person name="Kimball J."/>
        </authorList>
    </citation>
    <scope>NUCLEOTIDE SEQUENCE</scope>
    <source>
        <tissue evidence="2">Fresh leaf tissue</tissue>
    </source>
</reference>
<dbReference type="EMBL" id="JAAALK010000286">
    <property type="protein sequence ID" value="KAG8062692.1"/>
    <property type="molecule type" value="Genomic_DNA"/>
</dbReference>
<organism evidence="2 3">
    <name type="scientific">Zizania palustris</name>
    <name type="common">Northern wild rice</name>
    <dbReference type="NCBI Taxonomy" id="103762"/>
    <lineage>
        <taxon>Eukaryota</taxon>
        <taxon>Viridiplantae</taxon>
        <taxon>Streptophyta</taxon>
        <taxon>Embryophyta</taxon>
        <taxon>Tracheophyta</taxon>
        <taxon>Spermatophyta</taxon>
        <taxon>Magnoliopsida</taxon>
        <taxon>Liliopsida</taxon>
        <taxon>Poales</taxon>
        <taxon>Poaceae</taxon>
        <taxon>BOP clade</taxon>
        <taxon>Oryzoideae</taxon>
        <taxon>Oryzeae</taxon>
        <taxon>Zizaniinae</taxon>
        <taxon>Zizania</taxon>
    </lineage>
</organism>
<keyword evidence="3" id="KW-1185">Reference proteome</keyword>
<evidence type="ECO:0000313" key="2">
    <source>
        <dbReference type="EMBL" id="KAG8062692.1"/>
    </source>
</evidence>
<evidence type="ECO:0000256" key="1">
    <source>
        <dbReference type="SAM" id="MobiDB-lite"/>
    </source>
</evidence>
<evidence type="ECO:0000313" key="3">
    <source>
        <dbReference type="Proteomes" id="UP000729402"/>
    </source>
</evidence>
<comment type="caution">
    <text evidence="2">The sequence shown here is derived from an EMBL/GenBank/DDBJ whole genome shotgun (WGS) entry which is preliminary data.</text>
</comment>
<sequence length="89" mass="9325">MDGSCGEGAVRPTDGSCGEGRCGRRRPRVGGRRWLRLGKGSDWRGSRRRMGALGRGQWGRQQPATERSVMVGPTTTGDGRGDGGGAVPG</sequence>
<dbReference type="AlphaFoldDB" id="A0A8J5SG49"/>
<proteinExistence type="predicted"/>
<gene>
    <name evidence="2" type="ORF">GUJ93_ZPchr0003g16897</name>
</gene>
<dbReference type="Proteomes" id="UP000729402">
    <property type="component" value="Unassembled WGS sequence"/>
</dbReference>
<reference evidence="2" key="2">
    <citation type="submission" date="2021-02" db="EMBL/GenBank/DDBJ databases">
        <authorList>
            <person name="Kimball J.A."/>
            <person name="Haas M.W."/>
            <person name="Macchietto M."/>
            <person name="Kono T."/>
            <person name="Duquette J."/>
            <person name="Shao M."/>
        </authorList>
    </citation>
    <scope>NUCLEOTIDE SEQUENCE</scope>
    <source>
        <tissue evidence="2">Fresh leaf tissue</tissue>
    </source>
</reference>
<accession>A0A8J5SG49</accession>
<feature type="compositionally biased region" description="Basic residues" evidence="1">
    <location>
        <begin position="23"/>
        <end position="36"/>
    </location>
</feature>
<feature type="region of interest" description="Disordered" evidence="1">
    <location>
        <begin position="1"/>
        <end position="89"/>
    </location>
</feature>
<protein>
    <submittedName>
        <fullName evidence="2">Uncharacterized protein</fullName>
    </submittedName>
</protein>